<feature type="compositionally biased region" description="Low complexity" evidence="1">
    <location>
        <begin position="59"/>
        <end position="70"/>
    </location>
</feature>
<organism evidence="4 5">
    <name type="scientific">Ancylobacter novellus</name>
    <name type="common">Thiobacillus novellus</name>
    <dbReference type="NCBI Taxonomy" id="921"/>
    <lineage>
        <taxon>Bacteria</taxon>
        <taxon>Pseudomonadati</taxon>
        <taxon>Pseudomonadota</taxon>
        <taxon>Alphaproteobacteria</taxon>
        <taxon>Hyphomicrobiales</taxon>
        <taxon>Xanthobacteraceae</taxon>
        <taxon>Ancylobacter</taxon>
    </lineage>
</organism>
<sequence>MDWSFQNWIWIVLAIAAFFFMTRMGGRGMGRSAHHSHGTAQDGPPSDVGAGPRSVIDPVSRQPVSGSSSISSVYRDRAYYFASRENREVFEAAPEKYVTGIAASGQPIDNQRDDEHPHRHRHGC</sequence>
<evidence type="ECO:0000256" key="2">
    <source>
        <dbReference type="SAM" id="Phobius"/>
    </source>
</evidence>
<proteinExistence type="predicted"/>
<keyword evidence="2" id="KW-0472">Membrane</keyword>
<protein>
    <recommendedName>
        <fullName evidence="3">YHS domain-containing protein</fullName>
    </recommendedName>
</protein>
<evidence type="ECO:0000313" key="5">
    <source>
        <dbReference type="Proteomes" id="UP000248887"/>
    </source>
</evidence>
<evidence type="ECO:0000313" key="4">
    <source>
        <dbReference type="EMBL" id="PZQ85457.1"/>
    </source>
</evidence>
<keyword evidence="2" id="KW-0812">Transmembrane</keyword>
<accession>A0A2W5SRR1</accession>
<dbReference type="Proteomes" id="UP000248887">
    <property type="component" value="Unassembled WGS sequence"/>
</dbReference>
<feature type="domain" description="YHS" evidence="3">
    <location>
        <begin position="55"/>
        <end position="99"/>
    </location>
</feature>
<dbReference type="EMBL" id="QFQD01000003">
    <property type="protein sequence ID" value="PZQ85457.1"/>
    <property type="molecule type" value="Genomic_DNA"/>
</dbReference>
<dbReference type="Pfam" id="PF04945">
    <property type="entry name" value="YHS"/>
    <property type="match status" value="1"/>
</dbReference>
<comment type="caution">
    <text evidence="4">The sequence shown here is derived from an EMBL/GenBank/DDBJ whole genome shotgun (WGS) entry which is preliminary data.</text>
</comment>
<feature type="region of interest" description="Disordered" evidence="1">
    <location>
        <begin position="101"/>
        <end position="124"/>
    </location>
</feature>
<keyword evidence="2" id="KW-1133">Transmembrane helix</keyword>
<feature type="transmembrane region" description="Helical" evidence="2">
    <location>
        <begin position="6"/>
        <end position="22"/>
    </location>
</feature>
<dbReference type="AlphaFoldDB" id="A0A2W5SRR1"/>
<dbReference type="InterPro" id="IPR007029">
    <property type="entry name" value="YHS_dom"/>
</dbReference>
<evidence type="ECO:0000256" key="1">
    <source>
        <dbReference type="SAM" id="MobiDB-lite"/>
    </source>
</evidence>
<evidence type="ECO:0000259" key="3">
    <source>
        <dbReference type="Pfam" id="PF04945"/>
    </source>
</evidence>
<feature type="region of interest" description="Disordered" evidence="1">
    <location>
        <begin position="28"/>
        <end position="70"/>
    </location>
</feature>
<gene>
    <name evidence="4" type="ORF">DI549_01940</name>
</gene>
<reference evidence="4 5" key="1">
    <citation type="submission" date="2017-08" db="EMBL/GenBank/DDBJ databases">
        <title>Infants hospitalized years apart are colonized by the same room-sourced microbial strains.</title>
        <authorList>
            <person name="Brooks B."/>
            <person name="Olm M.R."/>
            <person name="Firek B.A."/>
            <person name="Baker R."/>
            <person name="Thomas B.C."/>
            <person name="Morowitz M.J."/>
            <person name="Banfield J.F."/>
        </authorList>
    </citation>
    <scope>NUCLEOTIDE SEQUENCE [LARGE SCALE GENOMIC DNA]</scope>
    <source>
        <strain evidence="4">S2_005_001_R2_27</strain>
    </source>
</reference>
<name>A0A2W5SRR1_ANCNO</name>